<dbReference type="GO" id="GO:0003924">
    <property type="term" value="F:GTPase activity"/>
    <property type="evidence" value="ECO:0007669"/>
    <property type="project" value="UniProtKB-UniRule"/>
</dbReference>
<dbReference type="AlphaFoldDB" id="A0A6I4T749"/>
<evidence type="ECO:0000256" key="5">
    <source>
        <dbReference type="ARBA" id="ARBA00022958"/>
    </source>
</evidence>
<dbReference type="InterPro" id="IPR005225">
    <property type="entry name" value="Small_GTP-bd"/>
</dbReference>
<dbReference type="PANTHER" id="PTHR42714:SF2">
    <property type="entry name" value="TRNA MODIFICATION GTPASE GTPBP3, MITOCHONDRIAL"/>
    <property type="match status" value="1"/>
</dbReference>
<dbReference type="GO" id="GO:0046872">
    <property type="term" value="F:metal ion binding"/>
    <property type="evidence" value="ECO:0007669"/>
    <property type="project" value="UniProtKB-KW"/>
</dbReference>
<evidence type="ECO:0000259" key="8">
    <source>
        <dbReference type="PROSITE" id="PS51709"/>
    </source>
</evidence>
<feature type="binding site" evidence="7">
    <location>
        <position position="78"/>
    </location>
    <ligand>
        <name>(6S)-5-formyl-5,6,7,8-tetrahydrofolate</name>
        <dbReference type="ChEBI" id="CHEBI:57457"/>
    </ligand>
</feature>
<comment type="caution">
    <text evidence="9">The sequence shown here is derived from an EMBL/GenBank/DDBJ whole genome shotgun (WGS) entry which is preliminary data.</text>
</comment>
<comment type="function">
    <text evidence="7">Exhibits a very high intrinsic GTPase hydrolysis rate. Involved in the addition of a carboxymethylaminomethyl (cmnm) group at the wobble position (U34) of certain tRNAs, forming tRNA-cmnm(5)s(2)U34.</text>
</comment>
<dbReference type="CDD" id="cd04164">
    <property type="entry name" value="trmE"/>
    <property type="match status" value="1"/>
</dbReference>
<dbReference type="Gene3D" id="3.30.1360.120">
    <property type="entry name" value="Probable tRNA modification gtpase trme, domain 1"/>
    <property type="match status" value="1"/>
</dbReference>
<dbReference type="SUPFAM" id="SSF52540">
    <property type="entry name" value="P-loop containing nucleoside triphosphate hydrolases"/>
    <property type="match status" value="1"/>
</dbReference>
<dbReference type="InterPro" id="IPR031168">
    <property type="entry name" value="G_TrmE"/>
</dbReference>
<dbReference type="InterPro" id="IPR027368">
    <property type="entry name" value="MnmE_dom2"/>
</dbReference>
<feature type="binding site" evidence="7">
    <location>
        <begin position="223"/>
        <end position="228"/>
    </location>
    <ligand>
        <name>GTP</name>
        <dbReference type="ChEBI" id="CHEBI:37565"/>
    </ligand>
</feature>
<dbReference type="Pfam" id="PF10396">
    <property type="entry name" value="TrmE_N"/>
    <property type="match status" value="1"/>
</dbReference>
<dbReference type="NCBIfam" id="NF003661">
    <property type="entry name" value="PRK05291.1-3"/>
    <property type="match status" value="1"/>
</dbReference>
<name>A0A6I4T749_9SPHN</name>
<keyword evidence="3 7" id="KW-0547">Nucleotide-binding</keyword>
<feature type="binding site" evidence="7">
    <location>
        <position position="248"/>
    </location>
    <ligand>
        <name>Mg(2+)</name>
        <dbReference type="ChEBI" id="CHEBI:18420"/>
    </ligand>
</feature>
<protein>
    <recommendedName>
        <fullName evidence="7">tRNA modification GTPase MnmE</fullName>
        <ecNumber evidence="7">3.6.-.-</ecNumber>
    </recommendedName>
</protein>
<feature type="binding site" evidence="7">
    <location>
        <position position="425"/>
    </location>
    <ligand>
        <name>(6S)-5-formyl-5,6,7,8-tetrahydrofolate</name>
        <dbReference type="ChEBI" id="CHEBI:57457"/>
    </ligand>
</feature>
<keyword evidence="10" id="KW-1185">Reference proteome</keyword>
<proteinExistence type="inferred from homology"/>
<dbReference type="PANTHER" id="PTHR42714">
    <property type="entry name" value="TRNA MODIFICATION GTPASE GTPBP3"/>
    <property type="match status" value="1"/>
</dbReference>
<evidence type="ECO:0000256" key="2">
    <source>
        <dbReference type="ARBA" id="ARBA00022694"/>
    </source>
</evidence>
<dbReference type="InterPro" id="IPR027417">
    <property type="entry name" value="P-loop_NTPase"/>
</dbReference>
<evidence type="ECO:0000256" key="6">
    <source>
        <dbReference type="ARBA" id="ARBA00023134"/>
    </source>
</evidence>
<dbReference type="Pfam" id="PF12631">
    <property type="entry name" value="MnmE_helical"/>
    <property type="match status" value="1"/>
</dbReference>
<comment type="caution">
    <text evidence="7">Lacks conserved residue(s) required for the propagation of feature annotation.</text>
</comment>
<dbReference type="EC" id="3.6.-.-" evidence="7"/>
<dbReference type="Gene3D" id="1.20.120.430">
    <property type="entry name" value="tRNA modification GTPase MnmE domain 2"/>
    <property type="match status" value="1"/>
</dbReference>
<evidence type="ECO:0000313" key="9">
    <source>
        <dbReference type="EMBL" id="MXO65655.1"/>
    </source>
</evidence>
<dbReference type="RefSeq" id="WP_160736105.1">
    <property type="nucleotide sequence ID" value="NZ_WTYT01000003.1"/>
</dbReference>
<evidence type="ECO:0000256" key="7">
    <source>
        <dbReference type="HAMAP-Rule" id="MF_00379"/>
    </source>
</evidence>
<dbReference type="GO" id="GO:0005737">
    <property type="term" value="C:cytoplasm"/>
    <property type="evidence" value="ECO:0007669"/>
    <property type="project" value="UniProtKB-SubCell"/>
</dbReference>
<dbReference type="GO" id="GO:0005525">
    <property type="term" value="F:GTP binding"/>
    <property type="evidence" value="ECO:0007669"/>
    <property type="project" value="UniProtKB-UniRule"/>
</dbReference>
<keyword evidence="7" id="KW-0479">Metal-binding</keyword>
<feature type="binding site" evidence="7">
    <location>
        <position position="21"/>
    </location>
    <ligand>
        <name>(6S)-5-formyl-5,6,7,8-tetrahydrofolate</name>
        <dbReference type="ChEBI" id="CHEBI:57457"/>
    </ligand>
</feature>
<dbReference type="EMBL" id="WTYT01000003">
    <property type="protein sequence ID" value="MXO65655.1"/>
    <property type="molecule type" value="Genomic_DNA"/>
</dbReference>
<keyword evidence="4 7" id="KW-0378">Hydrolase</keyword>
<feature type="binding site" evidence="7">
    <location>
        <position position="227"/>
    </location>
    <ligand>
        <name>Mg(2+)</name>
        <dbReference type="ChEBI" id="CHEBI:18420"/>
    </ligand>
</feature>
<dbReference type="Pfam" id="PF01926">
    <property type="entry name" value="MMR_HSR1"/>
    <property type="match status" value="1"/>
</dbReference>
<evidence type="ECO:0000256" key="1">
    <source>
        <dbReference type="ARBA" id="ARBA00011043"/>
    </source>
</evidence>
<dbReference type="Gene3D" id="3.40.50.300">
    <property type="entry name" value="P-loop containing nucleotide triphosphate hydrolases"/>
    <property type="match status" value="1"/>
</dbReference>
<dbReference type="PROSITE" id="PS51709">
    <property type="entry name" value="G_TRME"/>
    <property type="match status" value="1"/>
</dbReference>
<keyword evidence="7" id="KW-0963">Cytoplasm</keyword>
<keyword evidence="2 7" id="KW-0819">tRNA processing</keyword>
<evidence type="ECO:0000256" key="3">
    <source>
        <dbReference type="ARBA" id="ARBA00022741"/>
    </source>
</evidence>
<keyword evidence="5 7" id="KW-0630">Potassium</keyword>
<dbReference type="InterPro" id="IPR006073">
    <property type="entry name" value="GTP-bd"/>
</dbReference>
<dbReference type="InterPro" id="IPR027266">
    <property type="entry name" value="TrmE/GcvT-like"/>
</dbReference>
<sequence>MSDTIFALSSGAPPAGIGVIRITGPDAAYALTQLAGGLPPARKASFGPLRDADGALLDETLYLWFPGPGTASGEDLAELHLHGGRAVIDAVQDALRRIPGLRRAEAGEFTRRAFVNGRVDLAEAEGLADLLSAETEIQRRAAIAMAGGRFSQQVEQWREQILRLSAHVEAVLDFDDEDDVGGLPPQFIEDIETLANAVHSRLKSPRAETLREGFRVALAGPPNAGKSTLFNALVESEAAITAPIPGTTRDVLVQPVSISGIPFSFVDMAGLRDETTDVIETIGIDRAQKEIDRADIVLWLGPEDQAPQGSWDIDAKSDDDDRVPKTAPFLRVSAINGEGMDQIREALVDRARNAMPKPGDVALNSRQTLLLEEAERNLRQIVQLSDPLLVAENLRMTRAAFDRLIGRATTEDVLDTLFGRFCIGK</sequence>
<comment type="subunit">
    <text evidence="7">Homodimer. Heterotetramer of two MnmE and two MnmG subunits.</text>
</comment>
<evidence type="ECO:0000256" key="4">
    <source>
        <dbReference type="ARBA" id="ARBA00022801"/>
    </source>
</evidence>
<dbReference type="OrthoDB" id="9805918at2"/>
<dbReference type="InterPro" id="IPR004520">
    <property type="entry name" value="GTPase_MnmE"/>
</dbReference>
<dbReference type="SUPFAM" id="SSF103025">
    <property type="entry name" value="Folate-binding domain"/>
    <property type="match status" value="1"/>
</dbReference>
<comment type="subcellular location">
    <subcellularLocation>
        <location evidence="7">Cytoplasm</location>
    </subcellularLocation>
</comment>
<dbReference type="NCBIfam" id="TIGR00231">
    <property type="entry name" value="small_GTP"/>
    <property type="match status" value="1"/>
</dbReference>
<keyword evidence="7" id="KW-0460">Magnesium</keyword>
<dbReference type="CDD" id="cd14858">
    <property type="entry name" value="TrmE_N"/>
    <property type="match status" value="1"/>
</dbReference>
<organism evidence="9 10">
    <name type="scientific">Altericroceibacterium endophyticum</name>
    <dbReference type="NCBI Taxonomy" id="1808508"/>
    <lineage>
        <taxon>Bacteria</taxon>
        <taxon>Pseudomonadati</taxon>
        <taxon>Pseudomonadota</taxon>
        <taxon>Alphaproteobacteria</taxon>
        <taxon>Sphingomonadales</taxon>
        <taxon>Erythrobacteraceae</taxon>
        <taxon>Altericroceibacterium</taxon>
    </lineage>
</organism>
<dbReference type="GO" id="GO:0002098">
    <property type="term" value="P:tRNA wobble uridine modification"/>
    <property type="evidence" value="ECO:0007669"/>
    <property type="project" value="TreeGrafter"/>
</dbReference>
<feature type="binding site" evidence="7">
    <location>
        <position position="118"/>
    </location>
    <ligand>
        <name>(6S)-5-formyl-5,6,7,8-tetrahydrofolate</name>
        <dbReference type="ChEBI" id="CHEBI:57457"/>
    </ligand>
</feature>
<dbReference type="FunFam" id="3.30.1360.120:FF:000007">
    <property type="entry name" value="tRNA modification GTPase GTPBP3, mitochondrial"/>
    <property type="match status" value="1"/>
</dbReference>
<dbReference type="InterPro" id="IPR025867">
    <property type="entry name" value="MnmE_helical"/>
</dbReference>
<comment type="similarity">
    <text evidence="1 7">Belongs to the TRAFAC class TrmE-Era-EngA-EngB-Septin-like GTPase superfamily. TrmE GTPase family.</text>
</comment>
<feature type="domain" description="TrmE-type G" evidence="8">
    <location>
        <begin position="213"/>
        <end position="352"/>
    </location>
</feature>
<accession>A0A6I4T749</accession>
<reference evidence="9 10" key="1">
    <citation type="submission" date="2019-12" db="EMBL/GenBank/DDBJ databases">
        <title>Genomic-based taxomic classification of the family Erythrobacteraceae.</title>
        <authorList>
            <person name="Xu L."/>
        </authorList>
    </citation>
    <scope>NUCLEOTIDE SEQUENCE [LARGE SCALE GENOMIC DNA]</scope>
    <source>
        <strain evidence="9 10">LMG 29518</strain>
    </source>
</reference>
<dbReference type="Proteomes" id="UP000438476">
    <property type="component" value="Unassembled WGS sequence"/>
</dbReference>
<dbReference type="GO" id="GO:0030488">
    <property type="term" value="P:tRNA methylation"/>
    <property type="evidence" value="ECO:0007669"/>
    <property type="project" value="TreeGrafter"/>
</dbReference>
<feature type="binding site" evidence="7">
    <location>
        <begin position="242"/>
        <end position="248"/>
    </location>
    <ligand>
        <name>GTP</name>
        <dbReference type="ChEBI" id="CHEBI:37565"/>
    </ligand>
</feature>
<dbReference type="HAMAP" id="MF_00379">
    <property type="entry name" value="GTPase_MnmE"/>
    <property type="match status" value="1"/>
</dbReference>
<gene>
    <name evidence="7 9" type="primary">mnmE</name>
    <name evidence="7" type="synonym">trmE</name>
    <name evidence="9" type="ORF">GRI91_07800</name>
</gene>
<comment type="cofactor">
    <cofactor evidence="7">
        <name>K(+)</name>
        <dbReference type="ChEBI" id="CHEBI:29103"/>
    </cofactor>
    <text evidence="7">Binds 1 potassium ion per subunit.</text>
</comment>
<evidence type="ECO:0000313" key="10">
    <source>
        <dbReference type="Proteomes" id="UP000438476"/>
    </source>
</evidence>
<dbReference type="SUPFAM" id="SSF116878">
    <property type="entry name" value="TrmE connector domain"/>
    <property type="match status" value="1"/>
</dbReference>
<keyword evidence="6 7" id="KW-0342">GTP-binding</keyword>
<dbReference type="InterPro" id="IPR018948">
    <property type="entry name" value="GTP-bd_TrmE_N"/>
</dbReference>